<comment type="caution">
    <text evidence="1">The sequence shown here is derived from an EMBL/GenBank/DDBJ whole genome shotgun (WGS) entry which is preliminary data.</text>
</comment>
<gene>
    <name evidence="1" type="ORF">GGR35_002717</name>
</gene>
<dbReference type="RefSeq" id="WP_260172301.1">
    <property type="nucleotide sequence ID" value="NZ_BMCZ01000003.1"/>
</dbReference>
<evidence type="ECO:0000313" key="1">
    <source>
        <dbReference type="EMBL" id="MBB3970101.1"/>
    </source>
</evidence>
<name>A0ABR6IBG6_9SPHI</name>
<protein>
    <submittedName>
        <fullName evidence="1">Uncharacterized protein</fullName>
    </submittedName>
</protein>
<organism evidence="1 2">
    <name type="scientific">Mucilaginibacter phyllosphaerae</name>
    <dbReference type="NCBI Taxonomy" id="1812349"/>
    <lineage>
        <taxon>Bacteria</taxon>
        <taxon>Pseudomonadati</taxon>
        <taxon>Bacteroidota</taxon>
        <taxon>Sphingobacteriia</taxon>
        <taxon>Sphingobacteriales</taxon>
        <taxon>Sphingobacteriaceae</taxon>
        <taxon>Mucilaginibacter</taxon>
    </lineage>
</organism>
<proteinExistence type="predicted"/>
<accession>A0ABR6IBG6</accession>
<dbReference type="Proteomes" id="UP000583101">
    <property type="component" value="Unassembled WGS sequence"/>
</dbReference>
<sequence length="41" mass="4728">MKTFKTATANKLASRFDQELMNILMNDLRLIKLKTATATKR</sequence>
<evidence type="ECO:0000313" key="2">
    <source>
        <dbReference type="Proteomes" id="UP000583101"/>
    </source>
</evidence>
<keyword evidence="2" id="KW-1185">Reference proteome</keyword>
<dbReference type="EMBL" id="JACIEG010000005">
    <property type="protein sequence ID" value="MBB3970101.1"/>
    <property type="molecule type" value="Genomic_DNA"/>
</dbReference>
<reference evidence="1 2" key="1">
    <citation type="submission" date="2020-08" db="EMBL/GenBank/DDBJ databases">
        <title>Genomic Encyclopedia of Type Strains, Phase IV (KMG-IV): sequencing the most valuable type-strain genomes for metagenomic binning, comparative biology and taxonomic classification.</title>
        <authorList>
            <person name="Goeker M."/>
        </authorList>
    </citation>
    <scope>NUCLEOTIDE SEQUENCE [LARGE SCALE GENOMIC DNA]</scope>
    <source>
        <strain evidence="1 2">DSM 100995</strain>
    </source>
</reference>